<dbReference type="SUPFAM" id="SSF46894">
    <property type="entry name" value="C-terminal effector domain of the bipartite response regulators"/>
    <property type="match status" value="1"/>
</dbReference>
<name>A0A1B9NGP7_9MICO</name>
<dbReference type="PROSITE" id="PS00622">
    <property type="entry name" value="HTH_LUXR_1"/>
    <property type="match status" value="1"/>
</dbReference>
<dbReference type="PRINTS" id="PR00038">
    <property type="entry name" value="HTHLUXR"/>
</dbReference>
<dbReference type="PROSITE" id="PS50043">
    <property type="entry name" value="HTH_LUXR_2"/>
    <property type="match status" value="1"/>
</dbReference>
<dbReference type="GO" id="GO:0006355">
    <property type="term" value="P:regulation of DNA-templated transcription"/>
    <property type="evidence" value="ECO:0007669"/>
    <property type="project" value="InterPro"/>
</dbReference>
<dbReference type="Pfam" id="PF00196">
    <property type="entry name" value="GerE"/>
    <property type="match status" value="1"/>
</dbReference>
<dbReference type="AlphaFoldDB" id="A0A1B9NGP7"/>
<dbReference type="GO" id="GO:0005737">
    <property type="term" value="C:cytoplasm"/>
    <property type="evidence" value="ECO:0007669"/>
    <property type="project" value="TreeGrafter"/>
</dbReference>
<dbReference type="PANTHER" id="PTHR16305">
    <property type="entry name" value="TESTICULAR SOLUBLE ADENYLYL CYCLASE"/>
    <property type="match status" value="1"/>
</dbReference>
<reference evidence="3 4" key="1">
    <citation type="submission" date="2016-05" db="EMBL/GenBank/DDBJ databases">
        <authorList>
            <person name="Lavstsen T."/>
            <person name="Jespersen J.S."/>
        </authorList>
    </citation>
    <scope>NUCLEOTIDE SEQUENCE [LARGE SCALE GENOMIC DNA]</scope>
    <source>
        <strain evidence="3 4">YLB-01</strain>
    </source>
</reference>
<dbReference type="Gene3D" id="1.10.10.10">
    <property type="entry name" value="Winged helix-like DNA-binding domain superfamily/Winged helix DNA-binding domain"/>
    <property type="match status" value="1"/>
</dbReference>
<dbReference type="Gene3D" id="3.40.50.300">
    <property type="entry name" value="P-loop containing nucleotide triphosphate hydrolases"/>
    <property type="match status" value="1"/>
</dbReference>
<dbReference type="PANTHER" id="PTHR16305:SF35">
    <property type="entry name" value="TRANSCRIPTIONAL ACTIVATOR DOMAIN"/>
    <property type="match status" value="1"/>
</dbReference>
<keyword evidence="1" id="KW-0547">Nucleotide-binding</keyword>
<dbReference type="GO" id="GO:0005524">
    <property type="term" value="F:ATP binding"/>
    <property type="evidence" value="ECO:0007669"/>
    <property type="project" value="UniProtKB-KW"/>
</dbReference>
<dbReference type="CDD" id="cd06170">
    <property type="entry name" value="LuxR_C_like"/>
    <property type="match status" value="1"/>
</dbReference>
<dbReference type="EMBL" id="LXMD01000012">
    <property type="protein sequence ID" value="OCG75789.1"/>
    <property type="molecule type" value="Genomic_DNA"/>
</dbReference>
<gene>
    <name evidence="3" type="ORF">A7J15_01725</name>
</gene>
<evidence type="ECO:0000256" key="1">
    <source>
        <dbReference type="ARBA" id="ARBA00022741"/>
    </source>
</evidence>
<dbReference type="Pfam" id="PF13191">
    <property type="entry name" value="AAA_16"/>
    <property type="match status" value="1"/>
</dbReference>
<evidence type="ECO:0000256" key="2">
    <source>
        <dbReference type="ARBA" id="ARBA00022840"/>
    </source>
</evidence>
<proteinExistence type="predicted"/>
<keyword evidence="4" id="KW-1185">Reference proteome</keyword>
<dbReference type="STRING" id="904291.A7J15_01725"/>
<dbReference type="InterPro" id="IPR036388">
    <property type="entry name" value="WH-like_DNA-bd_sf"/>
</dbReference>
<dbReference type="GO" id="GO:0004016">
    <property type="term" value="F:adenylate cyclase activity"/>
    <property type="evidence" value="ECO:0007669"/>
    <property type="project" value="TreeGrafter"/>
</dbReference>
<evidence type="ECO:0000313" key="4">
    <source>
        <dbReference type="Proteomes" id="UP000093355"/>
    </source>
</evidence>
<dbReference type="InterPro" id="IPR016032">
    <property type="entry name" value="Sig_transdc_resp-reg_C-effctor"/>
</dbReference>
<dbReference type="RefSeq" id="WP_067023413.1">
    <property type="nucleotide sequence ID" value="NZ_CP038256.1"/>
</dbReference>
<accession>A0A1B9NGP7</accession>
<dbReference type="InterPro" id="IPR027417">
    <property type="entry name" value="P-loop_NTPase"/>
</dbReference>
<dbReference type="SUPFAM" id="SSF48452">
    <property type="entry name" value="TPR-like"/>
    <property type="match status" value="1"/>
</dbReference>
<dbReference type="InterPro" id="IPR000792">
    <property type="entry name" value="Tscrpt_reg_LuxR_C"/>
</dbReference>
<sequence length="1002" mass="108252">MIPSDLAIPERLPTAPRQRLLALDPRQRTAPLLEPDDVFVGRAAEITVLRDRAARAANGLTQLVVIEGQAGIGKTTLVDQALAPLDGWRQLHVRLDEQDRTTRGAAAWRVFHGGEEPPSSVPGTVADQVAQYIAVCDANTQPTIVVIEDVHWIDDTSAEVLWHVLRAIDTYPGLLIATMRPSELPQFARLRRLAQSSPQGAHLPLAPLDAAESQQYLQEHLGVRVSGRVAERAHVATGGYPLHLGVLTRWLKRAPRGQRTIDDALTALRDPTDPRLVVFERAIGDIVAAAGEPVRSAQNVLGVADRRVKREVLTELVGTPVDHDELMATGLVRWHARERAYAIEHPNVAQAIRAPLSRAELAHIFRRLARHGSEIERLRARVGAMDAAPVPAERELLVGDLVKAGVRAMVEDRPARGLDFLLAAVRYAPRRDVVALAAQCAFRANAPARLSEIEPQVRSLPRSALRSALVARLSLVRGAGDEAVRAMQGAPLRDLDADTLLIYAQVACDLARQFIEAGHRGRIGQVLPATLVALAELERALPVAPDPVASLPDVTRTRAAVASRRAVITMWHRFDTVAPQQAVRMIDDLRTLVSELEEVPGTEPARREIRAVIAARLRLMGARGEAYRELQEITTRLTPEAGVNVGAQVQLALILFEAALWDEAYSAIEVALAHAMENGEDAGMAMVYAVAALILGSRGETAAAEEHLQRVDDLRAAQASGNAAALAHYARAWAALSAGDAERLVLEMTRVSESTVGWWLVGVPAGGLLARGLSQIGRPELLPELADRLQNAAIPAIPGVRAAAIAHVRALHARAMGDARAAGALFREALEHLDAEPVLRESLDRVHGLRLTRAVLALDIAEFACDIDADLGEERESVIRIATWASNIFHRCGAATLQAAASGFADRLRQGRTPAARSLPLVPLRAVGSAVGPALEGLSRLTARERQIAMLVGAGLANREVAAELVLSVRTVEYHVANVLDKLDLSSRVELRRLLRTSGAHA</sequence>
<dbReference type="InterPro" id="IPR011990">
    <property type="entry name" value="TPR-like_helical_dom_sf"/>
</dbReference>
<dbReference type="OrthoDB" id="5042908at2"/>
<dbReference type="GO" id="GO:0003677">
    <property type="term" value="F:DNA binding"/>
    <property type="evidence" value="ECO:0007669"/>
    <property type="project" value="InterPro"/>
</dbReference>
<dbReference type="PRINTS" id="PR00364">
    <property type="entry name" value="DISEASERSIST"/>
</dbReference>
<dbReference type="InterPro" id="IPR041664">
    <property type="entry name" value="AAA_16"/>
</dbReference>
<organism evidence="3 4">
    <name type="scientific">Microbacterium sediminis</name>
    <dbReference type="NCBI Taxonomy" id="904291"/>
    <lineage>
        <taxon>Bacteria</taxon>
        <taxon>Bacillati</taxon>
        <taxon>Actinomycetota</taxon>
        <taxon>Actinomycetes</taxon>
        <taxon>Micrococcales</taxon>
        <taxon>Microbacteriaceae</taxon>
        <taxon>Microbacterium</taxon>
    </lineage>
</organism>
<dbReference type="SMART" id="SM00421">
    <property type="entry name" value="HTH_LUXR"/>
    <property type="match status" value="1"/>
</dbReference>
<comment type="caution">
    <text evidence="3">The sequence shown here is derived from an EMBL/GenBank/DDBJ whole genome shotgun (WGS) entry which is preliminary data.</text>
</comment>
<dbReference type="Gene3D" id="1.25.40.10">
    <property type="entry name" value="Tetratricopeptide repeat domain"/>
    <property type="match status" value="1"/>
</dbReference>
<dbReference type="SUPFAM" id="SSF52540">
    <property type="entry name" value="P-loop containing nucleoside triphosphate hydrolases"/>
    <property type="match status" value="1"/>
</dbReference>
<dbReference type="Proteomes" id="UP000093355">
    <property type="component" value="Unassembled WGS sequence"/>
</dbReference>
<evidence type="ECO:0000313" key="3">
    <source>
        <dbReference type="EMBL" id="OCG75789.1"/>
    </source>
</evidence>
<protein>
    <submittedName>
        <fullName evidence="3">Uncharacterized protein</fullName>
    </submittedName>
</protein>
<keyword evidence="2" id="KW-0067">ATP-binding</keyword>